<evidence type="ECO:0000259" key="1">
    <source>
        <dbReference type="Pfam" id="PF12867"/>
    </source>
</evidence>
<dbReference type="InterPro" id="IPR024775">
    <property type="entry name" value="DinB-like"/>
</dbReference>
<dbReference type="Gene3D" id="1.20.120.450">
    <property type="entry name" value="dinb family like domain"/>
    <property type="match status" value="1"/>
</dbReference>
<feature type="domain" description="DinB-like" evidence="1">
    <location>
        <begin position="42"/>
        <end position="144"/>
    </location>
</feature>
<organism evidence="2">
    <name type="scientific">uncultured marine microorganism HF4000_APKG5H11</name>
    <dbReference type="NCBI Taxonomy" id="455550"/>
    <lineage>
        <taxon>unclassified sequences</taxon>
        <taxon>environmental samples</taxon>
    </lineage>
</organism>
<dbReference type="InterPro" id="IPR034660">
    <property type="entry name" value="DinB/YfiT-like"/>
</dbReference>
<dbReference type="AlphaFoldDB" id="B3T8J7"/>
<name>B3T8J7_9ZZZZ</name>
<evidence type="ECO:0000313" key="2">
    <source>
        <dbReference type="EMBL" id="ABZ08906.1"/>
    </source>
</evidence>
<accession>B3T8J7</accession>
<reference evidence="2" key="1">
    <citation type="journal article" date="2008" name="ISME J.">
        <title>Genomic patterns of recombination, clonal divergence and environment in marine microbial populations.</title>
        <authorList>
            <person name="Konstantinidis K.T."/>
            <person name="Delong E.F."/>
        </authorList>
    </citation>
    <scope>NUCLEOTIDE SEQUENCE</scope>
</reference>
<protein>
    <recommendedName>
        <fullName evidence="1">DinB-like domain-containing protein</fullName>
    </recommendedName>
</protein>
<proteinExistence type="predicted"/>
<dbReference type="EMBL" id="EU016639">
    <property type="protein sequence ID" value="ABZ08906.1"/>
    <property type="molecule type" value="Genomic_DNA"/>
</dbReference>
<dbReference type="SUPFAM" id="SSF109854">
    <property type="entry name" value="DinB/YfiT-like putative metalloenzymes"/>
    <property type="match status" value="1"/>
</dbReference>
<dbReference type="Pfam" id="PF12867">
    <property type="entry name" value="DinB_2"/>
    <property type="match status" value="1"/>
</dbReference>
<sequence>MATNQTMRQRQARVLERLDEGHKTLHASLEGLDPADAFLGSRWSVWEVLNHLDTEKFVAALEDIAAGKMDMLPPFNSREEKLKEDVAHLDENYRRFRALVEGLTEEQMSQPVTAPNPENFFPALTLLELVERSSGHESTHARQIVETRKYVEAFNAKERAVTFIVLDPERPSELGVAAVGLLKYADFVAGAPEALDAVRNVAGAPELTLTGENTEEAMSRFGRESRAGLWVVVCTIGSPSESHAELLQAAGKHCAKVVIQQAAN</sequence>
<gene>
    <name evidence="2" type="ORF">ALOHA_HF4000APKG5H11ctg2g24</name>
</gene>